<dbReference type="Proteomes" id="UP000694393">
    <property type="component" value="Unplaced"/>
</dbReference>
<organism evidence="2 3">
    <name type="scientific">Pelusios castaneus</name>
    <name type="common">West African mud turtle</name>
    <dbReference type="NCBI Taxonomy" id="367368"/>
    <lineage>
        <taxon>Eukaryota</taxon>
        <taxon>Metazoa</taxon>
        <taxon>Chordata</taxon>
        <taxon>Craniata</taxon>
        <taxon>Vertebrata</taxon>
        <taxon>Euteleostomi</taxon>
        <taxon>Archelosauria</taxon>
        <taxon>Testudinata</taxon>
        <taxon>Testudines</taxon>
        <taxon>Pleurodira</taxon>
        <taxon>Pelomedusidae</taxon>
        <taxon>Pelusios</taxon>
    </lineage>
</organism>
<reference evidence="2" key="1">
    <citation type="submission" date="2025-08" db="UniProtKB">
        <authorList>
            <consortium name="Ensembl"/>
        </authorList>
    </citation>
    <scope>IDENTIFICATION</scope>
</reference>
<keyword evidence="3" id="KW-1185">Reference proteome</keyword>
<name>A0A8C8RGR0_9SAUR</name>
<protein>
    <recommendedName>
        <fullName evidence="4">Dickkopf-like protein 1</fullName>
    </recommendedName>
</protein>
<feature type="chain" id="PRO_5034290382" description="Dickkopf-like protein 1" evidence="1">
    <location>
        <begin position="21"/>
        <end position="223"/>
    </location>
</feature>
<evidence type="ECO:0000313" key="3">
    <source>
        <dbReference type="Proteomes" id="UP000694393"/>
    </source>
</evidence>
<evidence type="ECO:0008006" key="4">
    <source>
        <dbReference type="Google" id="ProtNLM"/>
    </source>
</evidence>
<proteinExistence type="predicted"/>
<reference evidence="2" key="2">
    <citation type="submission" date="2025-09" db="UniProtKB">
        <authorList>
            <consortium name="Ensembl"/>
        </authorList>
    </citation>
    <scope>IDENTIFICATION</scope>
</reference>
<evidence type="ECO:0000256" key="1">
    <source>
        <dbReference type="SAM" id="SignalP"/>
    </source>
</evidence>
<dbReference type="Ensembl" id="ENSPCET00000005424.1">
    <property type="protein sequence ID" value="ENSPCEP00000005237.1"/>
    <property type="gene ID" value="ENSPCEG00000004267.1"/>
</dbReference>
<keyword evidence="1" id="KW-0732">Signal</keyword>
<feature type="signal peptide" evidence="1">
    <location>
        <begin position="1"/>
        <end position="20"/>
    </location>
</feature>
<evidence type="ECO:0000313" key="2">
    <source>
        <dbReference type="Ensembl" id="ENSPCEP00000005237.1"/>
    </source>
</evidence>
<dbReference type="AlphaFoldDB" id="A0A8C8RGR0"/>
<sequence>MRAWWLLLCALGVLLDGASGSLLPLAARRLLGHFHHLLGRNWAELRKEEAPVDFSKLPPNYHTEEKEQRRVGNATVHRRHEIKKVTDNETGATLFFERTVTSVEQGERGLVEKWRGNRIKSSEEGAGSRAEAEPVLGRRILPIPHPRLAFLIIHLPRRARSGEASDDGWPDGVSLSDRRHRLLAIRDGLMEAPRPLKKAPPITLAQRRAVGQRPHFLFFFRKL</sequence>
<accession>A0A8C8RGR0</accession>